<keyword evidence="6" id="KW-1185">Reference proteome</keyword>
<dbReference type="RefSeq" id="WP_116557625.1">
    <property type="nucleotide sequence ID" value="NZ_QDKM01000002.1"/>
</dbReference>
<dbReference type="InterPro" id="IPR036412">
    <property type="entry name" value="HAD-like_sf"/>
</dbReference>
<dbReference type="PANTHER" id="PTHR43434:SF1">
    <property type="entry name" value="PHOSPHOGLYCOLATE PHOSPHATASE"/>
    <property type="match status" value="1"/>
</dbReference>
<dbReference type="AlphaFoldDB" id="A0A2T8HWC0"/>
<dbReference type="GO" id="GO:0008967">
    <property type="term" value="F:phosphoglycolate phosphatase activity"/>
    <property type="evidence" value="ECO:0007669"/>
    <property type="project" value="UniProtKB-EC"/>
</dbReference>
<dbReference type="NCBIfam" id="TIGR01549">
    <property type="entry name" value="HAD-SF-IA-v1"/>
    <property type="match status" value="1"/>
</dbReference>
<dbReference type="PANTHER" id="PTHR43434">
    <property type="entry name" value="PHOSPHOGLYCOLATE PHOSPHATASE"/>
    <property type="match status" value="1"/>
</dbReference>
<evidence type="ECO:0000313" key="6">
    <source>
        <dbReference type="Proteomes" id="UP000245911"/>
    </source>
</evidence>
<organism evidence="5 6">
    <name type="scientific">Pararhodobacter oceanensis</name>
    <dbReference type="NCBI Taxonomy" id="2172121"/>
    <lineage>
        <taxon>Bacteria</taxon>
        <taxon>Pseudomonadati</taxon>
        <taxon>Pseudomonadota</taxon>
        <taxon>Alphaproteobacteria</taxon>
        <taxon>Rhodobacterales</taxon>
        <taxon>Paracoccaceae</taxon>
        <taxon>Pararhodobacter</taxon>
    </lineage>
</organism>
<dbReference type="SFLD" id="SFLDS00003">
    <property type="entry name" value="Haloacid_Dehalogenase"/>
    <property type="match status" value="1"/>
</dbReference>
<proteinExistence type="inferred from homology"/>
<dbReference type="SFLD" id="SFLDG01129">
    <property type="entry name" value="C1.5:_HAD__Beta-PGM__Phosphata"/>
    <property type="match status" value="1"/>
</dbReference>
<comment type="pathway">
    <text evidence="2">Organic acid metabolism; glycolate biosynthesis; glycolate from 2-phosphoglycolate: step 1/1.</text>
</comment>
<dbReference type="OrthoDB" id="9797743at2"/>
<dbReference type="InterPro" id="IPR006439">
    <property type="entry name" value="HAD-SF_hydro_IA"/>
</dbReference>
<accession>A0A2T8HWC0</accession>
<dbReference type="GO" id="GO:0005829">
    <property type="term" value="C:cytosol"/>
    <property type="evidence" value="ECO:0007669"/>
    <property type="project" value="TreeGrafter"/>
</dbReference>
<dbReference type="EMBL" id="QDKM01000002">
    <property type="protein sequence ID" value="PVH29736.1"/>
    <property type="molecule type" value="Genomic_DNA"/>
</dbReference>
<comment type="catalytic activity">
    <reaction evidence="1">
        <text>2-phosphoglycolate + H2O = glycolate + phosphate</text>
        <dbReference type="Rhea" id="RHEA:14369"/>
        <dbReference type="ChEBI" id="CHEBI:15377"/>
        <dbReference type="ChEBI" id="CHEBI:29805"/>
        <dbReference type="ChEBI" id="CHEBI:43474"/>
        <dbReference type="ChEBI" id="CHEBI:58033"/>
        <dbReference type="EC" id="3.1.3.18"/>
    </reaction>
</comment>
<dbReference type="Gene3D" id="3.40.50.1000">
    <property type="entry name" value="HAD superfamily/HAD-like"/>
    <property type="match status" value="1"/>
</dbReference>
<gene>
    <name evidence="5" type="ORF">DDE20_06405</name>
</gene>
<comment type="similarity">
    <text evidence="3">Belongs to the HAD-like hydrolase superfamily. CbbY/CbbZ/Gph/YieH family.</text>
</comment>
<evidence type="ECO:0000256" key="1">
    <source>
        <dbReference type="ARBA" id="ARBA00000830"/>
    </source>
</evidence>
<evidence type="ECO:0000256" key="4">
    <source>
        <dbReference type="ARBA" id="ARBA00013078"/>
    </source>
</evidence>
<comment type="caution">
    <text evidence="5">The sequence shown here is derived from an EMBL/GenBank/DDBJ whole genome shotgun (WGS) entry which is preliminary data.</text>
</comment>
<evidence type="ECO:0000256" key="2">
    <source>
        <dbReference type="ARBA" id="ARBA00004818"/>
    </source>
</evidence>
<evidence type="ECO:0000256" key="3">
    <source>
        <dbReference type="ARBA" id="ARBA00006171"/>
    </source>
</evidence>
<dbReference type="Proteomes" id="UP000245911">
    <property type="component" value="Unassembled WGS sequence"/>
</dbReference>
<dbReference type="GO" id="GO:0006281">
    <property type="term" value="P:DNA repair"/>
    <property type="evidence" value="ECO:0007669"/>
    <property type="project" value="TreeGrafter"/>
</dbReference>
<dbReference type="Pfam" id="PF00702">
    <property type="entry name" value="Hydrolase"/>
    <property type="match status" value="1"/>
</dbReference>
<dbReference type="SUPFAM" id="SSF56784">
    <property type="entry name" value="HAD-like"/>
    <property type="match status" value="1"/>
</dbReference>
<dbReference type="InterPro" id="IPR023214">
    <property type="entry name" value="HAD_sf"/>
</dbReference>
<name>A0A2T8HWC0_9RHOB</name>
<dbReference type="InterPro" id="IPR023198">
    <property type="entry name" value="PGP-like_dom2"/>
</dbReference>
<evidence type="ECO:0000313" key="5">
    <source>
        <dbReference type="EMBL" id="PVH29736.1"/>
    </source>
</evidence>
<dbReference type="InterPro" id="IPR050155">
    <property type="entry name" value="HAD-like_hydrolase_sf"/>
</dbReference>
<dbReference type="EC" id="3.1.3.18" evidence="4"/>
<reference evidence="5 6" key="1">
    <citation type="submission" date="2018-04" db="EMBL/GenBank/DDBJ databases">
        <title>Pararhodobacter oceanense sp. nov., isolated from marine intertidal sediment.</title>
        <authorList>
            <person name="Wang X.-L."/>
            <person name="Du Z.-J."/>
        </authorList>
    </citation>
    <scope>NUCLEOTIDE SEQUENCE [LARGE SCALE GENOMIC DNA]</scope>
    <source>
        <strain evidence="5 6">AM505</strain>
    </source>
</reference>
<protein>
    <recommendedName>
        <fullName evidence="4">phosphoglycolate phosphatase</fullName>
        <ecNumber evidence="4">3.1.3.18</ecNumber>
    </recommendedName>
</protein>
<dbReference type="Gene3D" id="1.10.150.240">
    <property type="entry name" value="Putative phosphatase, domain 2"/>
    <property type="match status" value="1"/>
</dbReference>
<sequence length="229" mass="24192">MQNIRAILFDKDGTLFDFQATWGAWAQALLQEFAAGDQGRLDAMAEAIDFDLAAARFRPESAVIAGTGTEVVNLLSPVLPGVDPRWLEQRIAEAARAAPLVEAVPLRPLLQGLRDRGCKLGVATNDYESVGRDHLSDVIELFDFIAGFDSGFGAKPEPGMLLGFARACDLAPRDILMVGDSHHDLLAGQAAGMPTLGVLTGVATAADLAPVADILRPDIGHIPALLGVS</sequence>